<protein>
    <recommendedName>
        <fullName evidence="2">Cytochrome c</fullName>
    </recommendedName>
</protein>
<dbReference type="SUPFAM" id="SSF47175">
    <property type="entry name" value="Cytochromes"/>
    <property type="match status" value="1"/>
</dbReference>
<dbReference type="InterPro" id="IPR010980">
    <property type="entry name" value="Cyt_c/b562"/>
</dbReference>
<dbReference type="InterPro" id="IPR002321">
    <property type="entry name" value="Cyt_c_II"/>
</dbReference>
<reference evidence="1" key="1">
    <citation type="submission" date="2019-07" db="EMBL/GenBank/DDBJ databases">
        <authorList>
            <person name="Weber M."/>
            <person name="Kostadinov I."/>
            <person name="Kostadinov D I."/>
        </authorList>
    </citation>
    <scope>NUCLEOTIDE SEQUENCE</scope>
    <source>
        <strain evidence="1">Gfbio:sag-sample-m06:053724c1-46a9-4a36-b237-ea2bf867836b</strain>
    </source>
</reference>
<dbReference type="GO" id="GO:0022900">
    <property type="term" value="P:electron transport chain"/>
    <property type="evidence" value="ECO:0007669"/>
    <property type="project" value="InterPro"/>
</dbReference>
<dbReference type="EMBL" id="LR633967">
    <property type="protein sequence ID" value="VUX56370.1"/>
    <property type="molecule type" value="Genomic_DNA"/>
</dbReference>
<dbReference type="Pfam" id="PF01322">
    <property type="entry name" value="Cytochrom_C_2"/>
    <property type="match status" value="1"/>
</dbReference>
<sequence>MKEGTASRIAMIAAIGATLVAWGLQDVRGATQEDAGKDRIFYELQTIEEDPVGYRRMVKQALEGHMGAYSLILIKKAPYPSHGQSHVDAIAILGLQHKDLYPEGSETVGTRPEIWSQPDAFAAALEKTSAAAAYLKEKYEEGNHHLILNALTRLGESCENCHNRFRADRN</sequence>
<name>A0A7D9H4K7_9GAMM</name>
<accession>A0A7D9H4K7</accession>
<dbReference type="GO" id="GO:0020037">
    <property type="term" value="F:heme binding"/>
    <property type="evidence" value="ECO:0007669"/>
    <property type="project" value="InterPro"/>
</dbReference>
<dbReference type="PROSITE" id="PS51009">
    <property type="entry name" value="CYTCII"/>
    <property type="match status" value="1"/>
</dbReference>
<dbReference type="AlphaFoldDB" id="A0A7D9H4K7"/>
<proteinExistence type="predicted"/>
<gene>
    <name evidence="1" type="ORF">JTBM06_V1_720002</name>
</gene>
<evidence type="ECO:0000313" key="1">
    <source>
        <dbReference type="EMBL" id="VUX56370.1"/>
    </source>
</evidence>
<dbReference type="Gene3D" id="1.20.120.10">
    <property type="entry name" value="Cytochrome c/b562"/>
    <property type="match status" value="1"/>
</dbReference>
<evidence type="ECO:0008006" key="2">
    <source>
        <dbReference type="Google" id="ProtNLM"/>
    </source>
</evidence>
<organism evidence="1">
    <name type="scientific">uncultured Woeseiaceae bacterium</name>
    <dbReference type="NCBI Taxonomy" id="1983305"/>
    <lineage>
        <taxon>Bacteria</taxon>
        <taxon>Pseudomonadati</taxon>
        <taxon>Pseudomonadota</taxon>
        <taxon>Gammaproteobacteria</taxon>
        <taxon>Woeseiales</taxon>
        <taxon>Woeseiaceae</taxon>
        <taxon>environmental samples</taxon>
    </lineage>
</organism>
<dbReference type="GO" id="GO:0005506">
    <property type="term" value="F:iron ion binding"/>
    <property type="evidence" value="ECO:0007669"/>
    <property type="project" value="InterPro"/>
</dbReference>
<dbReference type="GO" id="GO:0009055">
    <property type="term" value="F:electron transfer activity"/>
    <property type="evidence" value="ECO:0007669"/>
    <property type="project" value="InterPro"/>
</dbReference>